<gene>
    <name evidence="2" type="ORF">GKIL_1178</name>
</gene>
<organism evidence="2 3">
    <name type="scientific">Gloeobacter kilaueensis (strain ATCC BAA-2537 / CCAP 1431/1 / ULC 316 / JS1)</name>
    <dbReference type="NCBI Taxonomy" id="1183438"/>
    <lineage>
        <taxon>Bacteria</taxon>
        <taxon>Bacillati</taxon>
        <taxon>Cyanobacteriota</taxon>
        <taxon>Cyanophyceae</taxon>
        <taxon>Gloeobacterales</taxon>
        <taxon>Gloeobacteraceae</taxon>
        <taxon>Gloeobacter</taxon>
    </lineage>
</organism>
<dbReference type="NCBIfam" id="TIGR03725">
    <property type="entry name" value="T6A_YeaZ"/>
    <property type="match status" value="1"/>
</dbReference>
<dbReference type="RefSeq" id="WP_023172503.1">
    <property type="nucleotide sequence ID" value="NC_022600.1"/>
</dbReference>
<accession>U5QIJ4</accession>
<feature type="domain" description="Gcp-like" evidence="1">
    <location>
        <begin position="52"/>
        <end position="131"/>
    </location>
</feature>
<dbReference type="KEGG" id="glj:GKIL_1178"/>
<dbReference type="GO" id="GO:0006508">
    <property type="term" value="P:proteolysis"/>
    <property type="evidence" value="ECO:0007669"/>
    <property type="project" value="UniProtKB-KW"/>
</dbReference>
<evidence type="ECO:0000313" key="2">
    <source>
        <dbReference type="EMBL" id="AGY57424.1"/>
    </source>
</evidence>
<dbReference type="InterPro" id="IPR043129">
    <property type="entry name" value="ATPase_NBD"/>
</dbReference>
<dbReference type="Pfam" id="PF00814">
    <property type="entry name" value="TsaD"/>
    <property type="match status" value="1"/>
</dbReference>
<name>U5QIJ4_GLOK1</name>
<dbReference type="GO" id="GO:0002949">
    <property type="term" value="P:tRNA threonylcarbamoyladenosine modification"/>
    <property type="evidence" value="ECO:0007669"/>
    <property type="project" value="InterPro"/>
</dbReference>
<dbReference type="AlphaFoldDB" id="U5QIJ4"/>
<evidence type="ECO:0000313" key="3">
    <source>
        <dbReference type="Proteomes" id="UP000017396"/>
    </source>
</evidence>
<dbReference type="EMBL" id="CP003587">
    <property type="protein sequence ID" value="AGY57424.1"/>
    <property type="molecule type" value="Genomic_DNA"/>
</dbReference>
<dbReference type="GO" id="GO:0008233">
    <property type="term" value="F:peptidase activity"/>
    <property type="evidence" value="ECO:0007669"/>
    <property type="project" value="UniProtKB-KW"/>
</dbReference>
<dbReference type="Gene3D" id="3.30.420.200">
    <property type="match status" value="1"/>
</dbReference>
<reference evidence="2 3" key="1">
    <citation type="journal article" date="2013" name="PLoS ONE">
        <title>Cultivation and Complete Genome Sequencing of Gloeobacter kilaueensis sp. nov., from a Lava Cave in Kilauea Caldera, Hawai'i.</title>
        <authorList>
            <person name="Saw J.H."/>
            <person name="Schatz M."/>
            <person name="Brown M.V."/>
            <person name="Kunkel D.D."/>
            <person name="Foster J.S."/>
            <person name="Shick H."/>
            <person name="Christensen S."/>
            <person name="Hou S."/>
            <person name="Wan X."/>
            <person name="Donachie S.P."/>
        </authorList>
    </citation>
    <scope>NUCLEOTIDE SEQUENCE [LARGE SCALE GENOMIC DNA]</scope>
    <source>
        <strain evidence="3">JS</strain>
    </source>
</reference>
<keyword evidence="2" id="KW-0378">Hydrolase</keyword>
<keyword evidence="2" id="KW-0645">Protease</keyword>
<dbReference type="eggNOG" id="COG1214">
    <property type="taxonomic scope" value="Bacteria"/>
</dbReference>
<dbReference type="SUPFAM" id="SSF53067">
    <property type="entry name" value="Actin-like ATPase domain"/>
    <property type="match status" value="2"/>
</dbReference>
<dbReference type="OrthoDB" id="9784166at2"/>
<dbReference type="HOGENOM" id="CLU_099872_1_0_3"/>
<dbReference type="InterPro" id="IPR000905">
    <property type="entry name" value="Gcp-like_dom"/>
</dbReference>
<sequence>MAPGLALHTSTDILGLGLQIADKPRILTLNEGRALSETLQLRLEQFLPPYRWRDLVWIAVCIGPGSFTSTRLGVMTARTLAQTLAIPLFGIDALIALAAAQDTSSPIAVRLDARRGDFYAALFERRGAEISILRPAGLVLAADWPAWRSNLPAGCLLVDGEQSTDPPIAALSELAHHRYEAGERPHWQQVEPLYLRPPPIHPAALS</sequence>
<dbReference type="InterPro" id="IPR022496">
    <property type="entry name" value="T6A_TsaB"/>
</dbReference>
<keyword evidence="3" id="KW-1185">Reference proteome</keyword>
<evidence type="ECO:0000259" key="1">
    <source>
        <dbReference type="Pfam" id="PF00814"/>
    </source>
</evidence>
<dbReference type="STRING" id="1183438.GKIL_1178"/>
<protein>
    <submittedName>
        <fullName evidence="2">Metal-dependent protease-like protein, putative molecular chaperone</fullName>
    </submittedName>
</protein>
<dbReference type="Gene3D" id="3.30.420.40">
    <property type="match status" value="1"/>
</dbReference>
<proteinExistence type="predicted"/>
<dbReference type="Proteomes" id="UP000017396">
    <property type="component" value="Chromosome"/>
</dbReference>